<dbReference type="PANTHER" id="PTHR23519">
    <property type="entry name" value="AUTOPHAGY-RELATED PROTEIN 22"/>
    <property type="match status" value="1"/>
</dbReference>
<keyword evidence="2" id="KW-0813">Transport</keyword>
<dbReference type="InterPro" id="IPR050495">
    <property type="entry name" value="ATG22/LtaA_families"/>
</dbReference>
<feature type="transmembrane region" description="Helical" evidence="6">
    <location>
        <begin position="328"/>
        <end position="346"/>
    </location>
</feature>
<feature type="transmembrane region" description="Helical" evidence="6">
    <location>
        <begin position="400"/>
        <end position="424"/>
    </location>
</feature>
<evidence type="ECO:0000313" key="8">
    <source>
        <dbReference type="Proteomes" id="UP000184514"/>
    </source>
</evidence>
<keyword evidence="3 6" id="KW-0812">Transmembrane</keyword>
<keyword evidence="8" id="KW-1185">Reference proteome</keyword>
<dbReference type="Pfam" id="PF11700">
    <property type="entry name" value="ATG22"/>
    <property type="match status" value="1"/>
</dbReference>
<feature type="transmembrane region" description="Helical" evidence="6">
    <location>
        <begin position="358"/>
        <end position="379"/>
    </location>
</feature>
<reference evidence="7 8" key="1">
    <citation type="submission" date="2016-10" db="EMBL/GenBank/DDBJ databases">
        <title>Genome sequence of Planktotalea frisia SH6-1.</title>
        <authorList>
            <person name="Poehlein A."/>
            <person name="Bakenhus I."/>
            <person name="Voget S."/>
            <person name="Brinkhoff T."/>
            <person name="Simon M."/>
        </authorList>
    </citation>
    <scope>NUCLEOTIDE SEQUENCE [LARGE SCALE GENOMIC DNA]</scope>
    <source>
        <strain evidence="7 8">SH6-1</strain>
    </source>
</reference>
<evidence type="ECO:0000313" key="7">
    <source>
        <dbReference type="EMBL" id="OJI92034.1"/>
    </source>
</evidence>
<evidence type="ECO:0000256" key="2">
    <source>
        <dbReference type="ARBA" id="ARBA00022448"/>
    </source>
</evidence>
<dbReference type="OrthoDB" id="9768783at2"/>
<evidence type="ECO:0000256" key="3">
    <source>
        <dbReference type="ARBA" id="ARBA00022692"/>
    </source>
</evidence>
<evidence type="ECO:0000256" key="5">
    <source>
        <dbReference type="ARBA" id="ARBA00023136"/>
    </source>
</evidence>
<feature type="transmembrane region" description="Helical" evidence="6">
    <location>
        <begin position="210"/>
        <end position="229"/>
    </location>
</feature>
<proteinExistence type="predicted"/>
<feature type="transmembrane region" description="Helical" evidence="6">
    <location>
        <begin position="30"/>
        <end position="49"/>
    </location>
</feature>
<accession>A0A1L9NSD4</accession>
<evidence type="ECO:0000256" key="6">
    <source>
        <dbReference type="SAM" id="Phobius"/>
    </source>
</evidence>
<feature type="transmembrane region" description="Helical" evidence="6">
    <location>
        <begin position="262"/>
        <end position="283"/>
    </location>
</feature>
<feature type="transmembrane region" description="Helical" evidence="6">
    <location>
        <begin position="430"/>
        <end position="449"/>
    </location>
</feature>
<feature type="transmembrane region" description="Helical" evidence="6">
    <location>
        <begin position="65"/>
        <end position="85"/>
    </location>
</feature>
<feature type="transmembrane region" description="Helical" evidence="6">
    <location>
        <begin position="122"/>
        <end position="142"/>
    </location>
</feature>
<dbReference type="AlphaFoldDB" id="A0A1L9NSD4"/>
<organism evidence="7 8">
    <name type="scientific">Planktotalea frisia</name>
    <dbReference type="NCBI Taxonomy" id="696762"/>
    <lineage>
        <taxon>Bacteria</taxon>
        <taxon>Pseudomonadati</taxon>
        <taxon>Pseudomonadota</taxon>
        <taxon>Alphaproteobacteria</taxon>
        <taxon>Rhodobacterales</taxon>
        <taxon>Paracoccaceae</taxon>
        <taxon>Planktotalea</taxon>
    </lineage>
</organism>
<comment type="subcellular location">
    <subcellularLocation>
        <location evidence="1">Endomembrane system</location>
        <topology evidence="1">Multi-pass membrane protein</topology>
    </subcellularLocation>
</comment>
<keyword evidence="5 6" id="KW-0472">Membrane</keyword>
<dbReference type="GO" id="GO:0012505">
    <property type="term" value="C:endomembrane system"/>
    <property type="evidence" value="ECO:0007669"/>
    <property type="project" value="UniProtKB-SubCell"/>
</dbReference>
<protein>
    <submittedName>
        <fullName evidence="7">Vacuole effluxer Atg22 like protein</fullName>
    </submittedName>
</protein>
<gene>
    <name evidence="7" type="ORF">PFRI_37450</name>
</gene>
<keyword evidence="4 6" id="KW-1133">Transmembrane helix</keyword>
<name>A0A1L9NSD4_9RHOB</name>
<dbReference type="InterPro" id="IPR036259">
    <property type="entry name" value="MFS_trans_sf"/>
</dbReference>
<feature type="transmembrane region" description="Helical" evidence="6">
    <location>
        <begin position="295"/>
        <end position="316"/>
    </location>
</feature>
<dbReference type="RefSeq" id="WP_072632231.1">
    <property type="nucleotide sequence ID" value="NZ_MLCB01000203.1"/>
</dbReference>
<comment type="caution">
    <text evidence="7">The sequence shown here is derived from an EMBL/GenBank/DDBJ whole genome shotgun (WGS) entry which is preliminary data.</text>
</comment>
<evidence type="ECO:0000256" key="1">
    <source>
        <dbReference type="ARBA" id="ARBA00004127"/>
    </source>
</evidence>
<feature type="transmembrane region" description="Helical" evidence="6">
    <location>
        <begin position="163"/>
        <end position="183"/>
    </location>
</feature>
<feature type="transmembrane region" description="Helical" evidence="6">
    <location>
        <begin position="97"/>
        <end position="116"/>
    </location>
</feature>
<sequence length="457" mass="49254">MTSATADTTLRKRIWGWYFFDFASQPYHTVLNTFIFGPFFVAIAATYYLNQGLVEGVADANAQAMWAWTTALIGLIIAFSAPIFGAMADSTGRKMPWIASFSLMYVFGCAALWFTAPDASNLFWMLAAFGIGFIGAEYALIFTNAQLPGLGTREQIGKISGSGFAFGYLGGVIALAIALLLLVEQGNGKTVAGLDPLFGLDPSAREGTRATGPFAAIWFILFMVPYFLWVREVRTDQIRSSFSEAFGQVVTSLKGLKSRRSLGFFLVGSMFYRDALNGLYAFGGVYAKLVLDWEVTQIGVFGVVAAIGAAVFSYIGGFADRRFGPKPVIAFAIVVLMLVSLTVINVTPDTVYGMPVAAGTPDLIFIICGVLIGGMGGMLQSSSRSLMVRHTDEDNATEYFGLYGLSGRATAFLAPLLIGIVTTVTQSARLGVSPVFFLFLIGLILLAYVHKNGDFEK</sequence>
<dbReference type="Gene3D" id="1.20.1250.20">
    <property type="entry name" value="MFS general substrate transporter like domains"/>
    <property type="match status" value="1"/>
</dbReference>
<evidence type="ECO:0000256" key="4">
    <source>
        <dbReference type="ARBA" id="ARBA00022989"/>
    </source>
</evidence>
<dbReference type="PANTHER" id="PTHR23519:SF1">
    <property type="entry name" value="AUTOPHAGY-RELATED PROTEIN 22"/>
    <property type="match status" value="1"/>
</dbReference>
<dbReference type="EMBL" id="MLCB01000203">
    <property type="protein sequence ID" value="OJI92034.1"/>
    <property type="molecule type" value="Genomic_DNA"/>
</dbReference>
<dbReference type="STRING" id="696762.PFRI_37450"/>
<dbReference type="SUPFAM" id="SSF103473">
    <property type="entry name" value="MFS general substrate transporter"/>
    <property type="match status" value="1"/>
</dbReference>
<dbReference type="Proteomes" id="UP000184514">
    <property type="component" value="Unassembled WGS sequence"/>
</dbReference>
<dbReference type="InterPro" id="IPR024671">
    <property type="entry name" value="Atg22-like"/>
</dbReference>